<feature type="domain" description="Xylanolytic transcriptional activator regulatory" evidence="2">
    <location>
        <begin position="115"/>
        <end position="189"/>
    </location>
</feature>
<dbReference type="PANTHER" id="PTHR46910">
    <property type="entry name" value="TRANSCRIPTION FACTOR PDR1"/>
    <property type="match status" value="1"/>
</dbReference>
<dbReference type="GO" id="GO:0006351">
    <property type="term" value="P:DNA-templated transcription"/>
    <property type="evidence" value="ECO:0007669"/>
    <property type="project" value="InterPro"/>
</dbReference>
<sequence>MSHFIALFLRYLYPLMPLVHRPTFAEQLATRRDMVDNDFRALLLSIVAYVISQLPTSRLVNEKFDIEALKSLQRKCHRTCRALQRTCYGPTTCTQISTIIFDTFYLLSIGLGHTASARLGHAIQLAFSMGMHSDEKTDALGLDPIEVQLRRRVFWQLYATDKTRAISDLPMMINDFQGVCSLPEPVDDEFITIQGSFLQPTSRPSAICGFIAVSKLFKILSECLFHHRCIMAKIQLTDTACTQTLEDRLQEVLQDFPDGSYKLSGNNDGIVQNMLAVQRANILITAAICKFALYDLRASLQSDKEQLAKEREAIAREIHSSLMNIPLEDLASNGESVRSKIFHIVCALCDQKPTGGVDHGLICDWYSMFSTISFVQMPPPPPEDADDGHSPK</sequence>
<dbReference type="InterPro" id="IPR007219">
    <property type="entry name" value="XnlR_reg_dom"/>
</dbReference>
<protein>
    <recommendedName>
        <fullName evidence="2">Xylanolytic transcriptional activator regulatory domain-containing protein</fullName>
    </recommendedName>
</protein>
<dbReference type="Pfam" id="PF04082">
    <property type="entry name" value="Fungal_trans"/>
    <property type="match status" value="1"/>
</dbReference>
<dbReference type="PANTHER" id="PTHR46910:SF40">
    <property type="entry name" value="ZN(II)2CYS6 TRANSCRIPTION FACTOR (EUROFUNG)"/>
    <property type="match status" value="1"/>
</dbReference>
<dbReference type="GeneID" id="91100664"/>
<dbReference type="SMART" id="SM00906">
    <property type="entry name" value="Fungal_trans"/>
    <property type="match status" value="1"/>
</dbReference>
<accession>A0AAX4KC95</accession>
<keyword evidence="4" id="KW-1185">Reference proteome</keyword>
<evidence type="ECO:0000313" key="3">
    <source>
        <dbReference type="EMBL" id="WWD03804.1"/>
    </source>
</evidence>
<dbReference type="EMBL" id="CP144089">
    <property type="protein sequence ID" value="WWD03804.1"/>
    <property type="molecule type" value="Genomic_DNA"/>
</dbReference>
<evidence type="ECO:0000259" key="2">
    <source>
        <dbReference type="SMART" id="SM00906"/>
    </source>
</evidence>
<evidence type="ECO:0000313" key="4">
    <source>
        <dbReference type="Proteomes" id="UP001358614"/>
    </source>
</evidence>
<dbReference type="AlphaFoldDB" id="A0AAX4KC95"/>
<dbReference type="KEGG" id="ker:91100664"/>
<reference evidence="3 4" key="1">
    <citation type="submission" date="2024-01" db="EMBL/GenBank/DDBJ databases">
        <title>Comparative genomics of Cryptococcus and Kwoniella reveals pathogenesis evolution and contrasting modes of karyotype evolution via chromosome fusion or intercentromeric recombination.</title>
        <authorList>
            <person name="Coelho M.A."/>
            <person name="David-Palma M."/>
            <person name="Shea T."/>
            <person name="Bowers K."/>
            <person name="McGinley-Smith S."/>
            <person name="Mohammad A.W."/>
            <person name="Gnirke A."/>
            <person name="Yurkov A.M."/>
            <person name="Nowrousian M."/>
            <person name="Sun S."/>
            <person name="Cuomo C.A."/>
            <person name="Heitman J."/>
        </authorList>
    </citation>
    <scope>NUCLEOTIDE SEQUENCE [LARGE SCALE GENOMIC DNA]</scope>
    <source>
        <strain evidence="3 4">PYCC6329</strain>
    </source>
</reference>
<dbReference type="GO" id="GO:0008270">
    <property type="term" value="F:zinc ion binding"/>
    <property type="evidence" value="ECO:0007669"/>
    <property type="project" value="InterPro"/>
</dbReference>
<organism evidence="3 4">
    <name type="scientific">Kwoniella europaea PYCC6329</name>
    <dbReference type="NCBI Taxonomy" id="1423913"/>
    <lineage>
        <taxon>Eukaryota</taxon>
        <taxon>Fungi</taxon>
        <taxon>Dikarya</taxon>
        <taxon>Basidiomycota</taxon>
        <taxon>Agaricomycotina</taxon>
        <taxon>Tremellomycetes</taxon>
        <taxon>Tremellales</taxon>
        <taxon>Cryptococcaceae</taxon>
        <taxon>Kwoniella</taxon>
    </lineage>
</organism>
<dbReference type="CDD" id="cd12148">
    <property type="entry name" value="fungal_TF_MHR"/>
    <property type="match status" value="1"/>
</dbReference>
<name>A0AAX4KC95_9TREE</name>
<dbReference type="GO" id="GO:0003677">
    <property type="term" value="F:DNA binding"/>
    <property type="evidence" value="ECO:0007669"/>
    <property type="project" value="InterPro"/>
</dbReference>
<dbReference type="GO" id="GO:0003700">
    <property type="term" value="F:DNA-binding transcription factor activity"/>
    <property type="evidence" value="ECO:0007669"/>
    <property type="project" value="InterPro"/>
</dbReference>
<evidence type="ECO:0000256" key="1">
    <source>
        <dbReference type="ARBA" id="ARBA00023242"/>
    </source>
</evidence>
<proteinExistence type="predicted"/>
<gene>
    <name evidence="3" type="ORF">V865_001860</name>
</gene>
<dbReference type="Proteomes" id="UP001358614">
    <property type="component" value="Chromosome 1"/>
</dbReference>
<keyword evidence="1" id="KW-0539">Nucleus</keyword>
<dbReference type="InterPro" id="IPR050987">
    <property type="entry name" value="AtrR-like"/>
</dbReference>
<dbReference type="RefSeq" id="XP_066081771.1">
    <property type="nucleotide sequence ID" value="XM_066225674.1"/>
</dbReference>